<gene>
    <name evidence="6" type="primary">prmA</name>
    <name evidence="7" type="ORF">U0C82_03420</name>
</gene>
<evidence type="ECO:0000256" key="1">
    <source>
        <dbReference type="ARBA" id="ARBA00009741"/>
    </source>
</evidence>
<evidence type="ECO:0000256" key="3">
    <source>
        <dbReference type="ARBA" id="ARBA00022603"/>
    </source>
</evidence>
<dbReference type="PANTHER" id="PTHR43648">
    <property type="entry name" value="ELECTRON TRANSFER FLAVOPROTEIN BETA SUBUNIT LYSINE METHYLTRANSFERASE"/>
    <property type="match status" value="1"/>
</dbReference>
<evidence type="ECO:0000256" key="2">
    <source>
        <dbReference type="ARBA" id="ARBA00022490"/>
    </source>
</evidence>
<evidence type="ECO:0000256" key="4">
    <source>
        <dbReference type="ARBA" id="ARBA00022679"/>
    </source>
</evidence>
<dbReference type="Gene3D" id="3.40.50.150">
    <property type="entry name" value="Vaccinia Virus protein VP39"/>
    <property type="match status" value="1"/>
</dbReference>
<feature type="binding site" evidence="6">
    <location>
        <position position="179"/>
    </location>
    <ligand>
        <name>S-adenosyl-L-methionine</name>
        <dbReference type="ChEBI" id="CHEBI:59789"/>
    </ligand>
</feature>
<dbReference type="HAMAP" id="MF_00735">
    <property type="entry name" value="Methyltr_PrmA"/>
    <property type="match status" value="1"/>
</dbReference>
<name>A0ABU5HYK5_9HYPH</name>
<dbReference type="NCBIfam" id="NF001784">
    <property type="entry name" value="PRK00517.2-1"/>
    <property type="match status" value="1"/>
</dbReference>
<comment type="similarity">
    <text evidence="1 6">Belongs to the methyltransferase superfamily. PrmA family.</text>
</comment>
<dbReference type="PANTHER" id="PTHR43648:SF1">
    <property type="entry name" value="ELECTRON TRANSFER FLAVOPROTEIN BETA SUBUNIT LYSINE METHYLTRANSFERASE"/>
    <property type="match status" value="1"/>
</dbReference>
<feature type="binding site" evidence="6">
    <location>
        <position position="226"/>
    </location>
    <ligand>
        <name>S-adenosyl-L-methionine</name>
        <dbReference type="ChEBI" id="CHEBI:59789"/>
    </ligand>
</feature>
<keyword evidence="5 6" id="KW-0949">S-adenosyl-L-methionine</keyword>
<keyword evidence="7" id="KW-0689">Ribosomal protein</keyword>
<evidence type="ECO:0000256" key="5">
    <source>
        <dbReference type="ARBA" id="ARBA00022691"/>
    </source>
</evidence>
<comment type="catalytic activity">
    <reaction evidence="6">
        <text>L-lysyl-[protein] + 3 S-adenosyl-L-methionine = N(6),N(6),N(6)-trimethyl-L-lysyl-[protein] + 3 S-adenosyl-L-homocysteine + 3 H(+)</text>
        <dbReference type="Rhea" id="RHEA:54192"/>
        <dbReference type="Rhea" id="RHEA-COMP:9752"/>
        <dbReference type="Rhea" id="RHEA-COMP:13826"/>
        <dbReference type="ChEBI" id="CHEBI:15378"/>
        <dbReference type="ChEBI" id="CHEBI:29969"/>
        <dbReference type="ChEBI" id="CHEBI:57856"/>
        <dbReference type="ChEBI" id="CHEBI:59789"/>
        <dbReference type="ChEBI" id="CHEBI:61961"/>
    </reaction>
</comment>
<dbReference type="Proteomes" id="UP001294412">
    <property type="component" value="Unassembled WGS sequence"/>
</dbReference>
<feature type="binding site" evidence="6">
    <location>
        <position position="157"/>
    </location>
    <ligand>
        <name>S-adenosyl-L-methionine</name>
        <dbReference type="ChEBI" id="CHEBI:59789"/>
    </ligand>
</feature>
<dbReference type="CDD" id="cd02440">
    <property type="entry name" value="AdoMet_MTases"/>
    <property type="match status" value="1"/>
</dbReference>
<sequence length="289" mass="30570">MQVRYFAHGPKAEAELWYQALETAFEDEGAPLGLTEIDEARQIYEACAYLDVADGGADRAGEFAEVTGVPLGEVGCEMLPDKDWMAEVLAGLKPVRAGRFLVHGGHDRGKVDADDISIEIEAGMAFGTGHHGTTAGCLMMIEEELLRRTPRATLDLGTGSAVLAIGAAKFGAIDVLATDIDPVAVAVARENASANGVSDRVEVIEVTGFDSPTIAERGPFDLIIANVLAGPLKEMAPDFAAHLSESGRVILSGILVDQGAGVLDAFDAEGLRHVKTLTMGEWVTLLLER</sequence>
<evidence type="ECO:0000313" key="7">
    <source>
        <dbReference type="EMBL" id="MDY8108199.1"/>
    </source>
</evidence>
<dbReference type="EMBL" id="JAXLPB010000001">
    <property type="protein sequence ID" value="MDY8108199.1"/>
    <property type="molecule type" value="Genomic_DNA"/>
</dbReference>
<keyword evidence="2 6" id="KW-0963">Cytoplasm</keyword>
<feature type="binding site" evidence="6">
    <location>
        <position position="134"/>
    </location>
    <ligand>
        <name>S-adenosyl-L-methionine</name>
        <dbReference type="ChEBI" id="CHEBI:59789"/>
    </ligand>
</feature>
<dbReference type="InterPro" id="IPR004498">
    <property type="entry name" value="Ribosomal_PrmA_MeTrfase"/>
</dbReference>
<proteinExistence type="inferred from homology"/>
<dbReference type="GO" id="GO:0005840">
    <property type="term" value="C:ribosome"/>
    <property type="evidence" value="ECO:0007669"/>
    <property type="project" value="UniProtKB-KW"/>
</dbReference>
<keyword evidence="4 6" id="KW-0808">Transferase</keyword>
<keyword evidence="7" id="KW-0687">Ribonucleoprotein</keyword>
<keyword evidence="3 6" id="KW-0489">Methyltransferase</keyword>
<dbReference type="GO" id="GO:0032259">
    <property type="term" value="P:methylation"/>
    <property type="evidence" value="ECO:0007669"/>
    <property type="project" value="UniProtKB-KW"/>
</dbReference>
<comment type="function">
    <text evidence="6">Methylates ribosomal protein L11.</text>
</comment>
<dbReference type="InterPro" id="IPR029063">
    <property type="entry name" value="SAM-dependent_MTases_sf"/>
</dbReference>
<dbReference type="GO" id="GO:0008168">
    <property type="term" value="F:methyltransferase activity"/>
    <property type="evidence" value="ECO:0007669"/>
    <property type="project" value="UniProtKB-KW"/>
</dbReference>
<protein>
    <recommendedName>
        <fullName evidence="6">Ribosomal protein L11 methyltransferase</fullName>
        <shortName evidence="6">L11 Mtase</shortName>
        <ecNumber evidence="6">2.1.1.-</ecNumber>
    </recommendedName>
</protein>
<accession>A0ABU5HYK5</accession>
<comment type="caution">
    <text evidence="7">The sequence shown here is derived from an EMBL/GenBank/DDBJ whole genome shotgun (WGS) entry which is preliminary data.</text>
</comment>
<reference evidence="7 8" key="1">
    <citation type="submission" date="2023-12" db="EMBL/GenBank/DDBJ databases">
        <title>Description of Novel Strain Fulvimarina sp. 2208YS6-2-32 isolated from Uroteuthis (Photololigo) edulis.</title>
        <authorList>
            <person name="Park J.-S."/>
        </authorList>
    </citation>
    <scope>NUCLEOTIDE SEQUENCE [LARGE SCALE GENOMIC DNA]</scope>
    <source>
        <strain evidence="7 8">2208YS6-2-32</strain>
    </source>
</reference>
<organism evidence="7 8">
    <name type="scientific">Fulvimarina uroteuthidis</name>
    <dbReference type="NCBI Taxonomy" id="3098149"/>
    <lineage>
        <taxon>Bacteria</taxon>
        <taxon>Pseudomonadati</taxon>
        <taxon>Pseudomonadota</taxon>
        <taxon>Alphaproteobacteria</taxon>
        <taxon>Hyphomicrobiales</taxon>
        <taxon>Aurantimonadaceae</taxon>
        <taxon>Fulvimarina</taxon>
    </lineage>
</organism>
<dbReference type="Pfam" id="PF06325">
    <property type="entry name" value="PrmA"/>
    <property type="match status" value="1"/>
</dbReference>
<dbReference type="InterPro" id="IPR050078">
    <property type="entry name" value="Ribosomal_L11_MeTrfase_PrmA"/>
</dbReference>
<comment type="subcellular location">
    <subcellularLocation>
        <location evidence="6">Cytoplasm</location>
    </subcellularLocation>
</comment>
<evidence type="ECO:0000313" key="8">
    <source>
        <dbReference type="Proteomes" id="UP001294412"/>
    </source>
</evidence>
<evidence type="ECO:0000256" key="6">
    <source>
        <dbReference type="HAMAP-Rule" id="MF_00735"/>
    </source>
</evidence>
<keyword evidence="8" id="KW-1185">Reference proteome</keyword>
<dbReference type="SUPFAM" id="SSF53335">
    <property type="entry name" value="S-adenosyl-L-methionine-dependent methyltransferases"/>
    <property type="match status" value="1"/>
</dbReference>
<dbReference type="RefSeq" id="WP_322185645.1">
    <property type="nucleotide sequence ID" value="NZ_JAXLPB010000001.1"/>
</dbReference>
<dbReference type="EC" id="2.1.1.-" evidence="6"/>